<comment type="function">
    <text evidence="1">Catalyzes the decarboxylation of orotidine 5'-monophosphate (OMP) to uridine 5'-monophosphate (UMP).</text>
</comment>
<evidence type="ECO:0000256" key="4">
    <source>
        <dbReference type="ARBA" id="ARBA00021923"/>
    </source>
</evidence>
<keyword evidence="7 11" id="KW-0456">Lyase</keyword>
<dbReference type="Pfam" id="PF00215">
    <property type="entry name" value="OMPdecase"/>
    <property type="match status" value="1"/>
</dbReference>
<dbReference type="RefSeq" id="WP_102243507.1">
    <property type="nucleotide sequence ID" value="NZ_CP025704.1"/>
</dbReference>
<evidence type="ECO:0000256" key="5">
    <source>
        <dbReference type="ARBA" id="ARBA00022793"/>
    </source>
</evidence>
<sequence length="232" mass="25995">MSKLDKIIVALDQMSLDEIDQFLRQKENDLPFVKIGLELFVKYGPDLVHKISLEYKKKIFLDLKLHDIPVTVAKAISSLKNLPIDFLTVHLSGGEAMLKAAMAEARMSIPQCKVLGVSFLTSLEAKDLNDLFGITNTEEAFLRLFKTASDSGIDGIVSSPHEVGLLKKHYPHLLSVTPGIRFRDEIEGAQVQDQKRVMDPKEAFNAGSDYLVMGRSLTKTQNLSERLRLLKE</sequence>
<dbReference type="SUPFAM" id="SSF51366">
    <property type="entry name" value="Ribulose-phoshate binding barrel"/>
    <property type="match status" value="1"/>
</dbReference>
<dbReference type="UniPathway" id="UPA00070">
    <property type="reaction ID" value="UER00120"/>
</dbReference>
<dbReference type="EC" id="4.1.1.23" evidence="3 11"/>
<evidence type="ECO:0000256" key="9">
    <source>
        <dbReference type="PIRSR" id="PIRSR614732-1"/>
    </source>
</evidence>
<dbReference type="NCBIfam" id="TIGR01740">
    <property type="entry name" value="pyrF"/>
    <property type="match status" value="1"/>
</dbReference>
<dbReference type="InterPro" id="IPR001754">
    <property type="entry name" value="OMPdeCOase_dom"/>
</dbReference>
<organism evidence="12 13">
    <name type="scientific">Bacteriovorax stolpii</name>
    <name type="common">Bdellovibrio stolpii</name>
    <dbReference type="NCBI Taxonomy" id="960"/>
    <lineage>
        <taxon>Bacteria</taxon>
        <taxon>Pseudomonadati</taxon>
        <taxon>Bdellovibrionota</taxon>
        <taxon>Bacteriovoracia</taxon>
        <taxon>Bacteriovoracales</taxon>
        <taxon>Bacteriovoracaceae</taxon>
        <taxon>Bacteriovorax</taxon>
    </lineage>
</organism>
<feature type="binding site" evidence="10">
    <location>
        <position position="121"/>
    </location>
    <ligand>
        <name>substrate</name>
    </ligand>
</feature>
<feature type="binding site" evidence="10">
    <location>
        <position position="12"/>
    </location>
    <ligand>
        <name>substrate</name>
    </ligand>
</feature>
<dbReference type="InterPro" id="IPR018089">
    <property type="entry name" value="OMPdecase_AS"/>
</dbReference>
<comment type="pathway">
    <text evidence="2 11">Pyrimidine metabolism; UMP biosynthesis via de novo pathway; UMP from orotate: step 2/2.</text>
</comment>
<dbReference type="SMART" id="SM00934">
    <property type="entry name" value="OMPdecase"/>
    <property type="match status" value="1"/>
</dbReference>
<feature type="active site" description="For OMPdecase activity" evidence="9">
    <location>
        <position position="67"/>
    </location>
</feature>
<keyword evidence="13" id="KW-1185">Reference proteome</keyword>
<dbReference type="AlphaFoldDB" id="A0A2K9NRR1"/>
<evidence type="ECO:0000313" key="12">
    <source>
        <dbReference type="EMBL" id="AUN98216.1"/>
    </source>
</evidence>
<dbReference type="InterPro" id="IPR011060">
    <property type="entry name" value="RibuloseP-bd_barrel"/>
</dbReference>
<dbReference type="GO" id="GO:0006207">
    <property type="term" value="P:'de novo' pyrimidine nucleobase biosynthetic process"/>
    <property type="evidence" value="ECO:0007669"/>
    <property type="project" value="InterPro"/>
</dbReference>
<dbReference type="PROSITE" id="PS00156">
    <property type="entry name" value="OMPDECASE"/>
    <property type="match status" value="1"/>
</dbReference>
<feature type="binding site" evidence="10">
    <location>
        <position position="181"/>
    </location>
    <ligand>
        <name>substrate</name>
    </ligand>
</feature>
<dbReference type="GO" id="GO:0005829">
    <property type="term" value="C:cytosol"/>
    <property type="evidence" value="ECO:0007669"/>
    <property type="project" value="TreeGrafter"/>
</dbReference>
<dbReference type="InterPro" id="IPR014732">
    <property type="entry name" value="OMPdecase"/>
</dbReference>
<dbReference type="NCBIfam" id="NF001273">
    <property type="entry name" value="PRK00230.1"/>
    <property type="match status" value="1"/>
</dbReference>
<dbReference type="Proteomes" id="UP000235584">
    <property type="component" value="Chromosome"/>
</dbReference>
<reference evidence="12 13" key="1">
    <citation type="submission" date="2018-01" db="EMBL/GenBank/DDBJ databases">
        <title>Complete genome sequence of Bacteriovorax stolpii DSM12778.</title>
        <authorList>
            <person name="Tang B."/>
            <person name="Chang J."/>
        </authorList>
    </citation>
    <scope>NUCLEOTIDE SEQUENCE [LARGE SCALE GENOMIC DNA]</scope>
    <source>
        <strain evidence="12 13">DSM 12778</strain>
    </source>
</reference>
<dbReference type="Gene3D" id="3.20.20.70">
    <property type="entry name" value="Aldolase class I"/>
    <property type="match status" value="1"/>
</dbReference>
<dbReference type="GO" id="GO:0004590">
    <property type="term" value="F:orotidine-5'-phosphate decarboxylase activity"/>
    <property type="evidence" value="ECO:0007669"/>
    <property type="project" value="UniProtKB-EC"/>
</dbReference>
<dbReference type="PANTHER" id="PTHR32119:SF2">
    <property type="entry name" value="OROTIDINE 5'-PHOSPHATE DECARBOXYLASE"/>
    <property type="match status" value="1"/>
</dbReference>
<feature type="binding site" evidence="10">
    <location>
        <position position="215"/>
    </location>
    <ligand>
        <name>substrate</name>
    </ligand>
</feature>
<feature type="active site" description="For OMPdecase activity" evidence="9">
    <location>
        <position position="64"/>
    </location>
</feature>
<evidence type="ECO:0000256" key="3">
    <source>
        <dbReference type="ARBA" id="ARBA00012321"/>
    </source>
</evidence>
<dbReference type="PANTHER" id="PTHR32119">
    <property type="entry name" value="OROTIDINE 5'-PHOSPHATE DECARBOXYLASE"/>
    <property type="match status" value="1"/>
</dbReference>
<comment type="catalytic activity">
    <reaction evidence="8 11">
        <text>orotidine 5'-phosphate + H(+) = UMP + CO2</text>
        <dbReference type="Rhea" id="RHEA:11596"/>
        <dbReference type="ChEBI" id="CHEBI:15378"/>
        <dbReference type="ChEBI" id="CHEBI:16526"/>
        <dbReference type="ChEBI" id="CHEBI:57538"/>
        <dbReference type="ChEBI" id="CHEBI:57865"/>
        <dbReference type="EC" id="4.1.1.23"/>
    </reaction>
</comment>
<keyword evidence="6 11" id="KW-0665">Pyrimidine biosynthesis</keyword>
<evidence type="ECO:0000256" key="8">
    <source>
        <dbReference type="ARBA" id="ARBA00049157"/>
    </source>
</evidence>
<feature type="active site" description="For OMPdecase activity" evidence="9">
    <location>
        <position position="62"/>
    </location>
</feature>
<feature type="binding site" evidence="10">
    <location>
        <position position="34"/>
    </location>
    <ligand>
        <name>substrate</name>
    </ligand>
</feature>
<dbReference type="KEGG" id="bsto:C0V70_08875"/>
<name>A0A2K9NRR1_BACTC</name>
<evidence type="ECO:0000256" key="1">
    <source>
        <dbReference type="ARBA" id="ARBA00002356"/>
    </source>
</evidence>
<dbReference type="CDD" id="cd04725">
    <property type="entry name" value="OMP_decarboxylase_like"/>
    <property type="match status" value="1"/>
</dbReference>
<proteinExistence type="inferred from homology"/>
<evidence type="ECO:0000256" key="10">
    <source>
        <dbReference type="PIRSR" id="PIRSR614732-2"/>
    </source>
</evidence>
<evidence type="ECO:0000256" key="7">
    <source>
        <dbReference type="ARBA" id="ARBA00023239"/>
    </source>
</evidence>
<accession>A0A2K9NRR1</accession>
<evidence type="ECO:0000313" key="13">
    <source>
        <dbReference type="Proteomes" id="UP000235584"/>
    </source>
</evidence>
<gene>
    <name evidence="12" type="ORF">C0V70_08875</name>
</gene>
<dbReference type="EMBL" id="CP025704">
    <property type="protein sequence ID" value="AUN98216.1"/>
    <property type="molecule type" value="Genomic_DNA"/>
</dbReference>
<protein>
    <recommendedName>
        <fullName evidence="4 11">Orotidine 5'-phosphate decarboxylase</fullName>
        <ecNumber evidence="3 11">4.1.1.23</ecNumber>
    </recommendedName>
</protein>
<feature type="binding site" evidence="10">
    <location>
        <position position="214"/>
    </location>
    <ligand>
        <name>substrate</name>
    </ligand>
</feature>
<evidence type="ECO:0000256" key="11">
    <source>
        <dbReference type="RuleBase" id="RU000512"/>
    </source>
</evidence>
<feature type="binding site" evidence="10">
    <location>
        <position position="194"/>
    </location>
    <ligand>
        <name>substrate</name>
    </ligand>
</feature>
<keyword evidence="5 11" id="KW-0210">Decarboxylase</keyword>
<dbReference type="InterPro" id="IPR013785">
    <property type="entry name" value="Aldolase_TIM"/>
</dbReference>
<evidence type="ECO:0000256" key="6">
    <source>
        <dbReference type="ARBA" id="ARBA00022975"/>
    </source>
</evidence>
<evidence type="ECO:0000256" key="2">
    <source>
        <dbReference type="ARBA" id="ARBA00004861"/>
    </source>
</evidence>
<dbReference type="OrthoDB" id="9806203at2"/>
<comment type="similarity">
    <text evidence="11">Belongs to the OMP decarboxylase family.</text>
</comment>
<dbReference type="GO" id="GO:0044205">
    <property type="term" value="P:'de novo' UMP biosynthetic process"/>
    <property type="evidence" value="ECO:0007669"/>
    <property type="project" value="UniProtKB-UniPathway"/>
</dbReference>